<dbReference type="EMBL" id="JAEAGR010000003">
    <property type="protein sequence ID" value="MBH1940085.1"/>
    <property type="molecule type" value="Genomic_DNA"/>
</dbReference>
<evidence type="ECO:0000313" key="1">
    <source>
        <dbReference type="EMBL" id="MBH1940085.1"/>
    </source>
</evidence>
<dbReference type="RefSeq" id="WP_197660307.1">
    <property type="nucleotide sequence ID" value="NZ_JAEAGR010000003.1"/>
</dbReference>
<gene>
    <name evidence="1" type="ORF">I5677_04140</name>
</gene>
<reference evidence="1" key="1">
    <citation type="submission" date="2020-12" db="EMBL/GenBank/DDBJ databases">
        <title>M. sibirica DSM 26468T genome.</title>
        <authorList>
            <person name="Thieme N."/>
            <person name="Rettenmaier R."/>
            <person name="Zverlov V."/>
            <person name="Liebl W."/>
        </authorList>
    </citation>
    <scope>NUCLEOTIDE SEQUENCE</scope>
    <source>
        <strain evidence="1">DSM 26468</strain>
    </source>
</reference>
<accession>A0A8J7H895</accession>
<dbReference type="Proteomes" id="UP000623269">
    <property type="component" value="Unassembled WGS sequence"/>
</dbReference>
<sequence length="166" mass="19195">MISVKISEVKNFMAKLLTNSVFDHLLLREMDVQTFTGFQISGQLNDAFFSSEELEERGNQKYILWGEVRGIAYSMIKGSKTPLSLKIVFQLPPQYTEELVQKLAGRFRNEDIGGLYMNIRFEKGGLHIITGTAIKTFTMDKSLEQEWDHMVKEFLKKQEIAFEEET</sequence>
<name>A0A8J7H895_9FIRM</name>
<comment type="caution">
    <text evidence="1">The sequence shown here is derived from an EMBL/GenBank/DDBJ whole genome shotgun (WGS) entry which is preliminary data.</text>
</comment>
<dbReference type="InterPro" id="IPR043779">
    <property type="entry name" value="DUF5721"/>
</dbReference>
<keyword evidence="2" id="KW-1185">Reference proteome</keyword>
<evidence type="ECO:0000313" key="2">
    <source>
        <dbReference type="Proteomes" id="UP000623269"/>
    </source>
</evidence>
<protein>
    <submittedName>
        <fullName evidence="1">Uncharacterized protein</fullName>
    </submittedName>
</protein>
<dbReference type="AlphaFoldDB" id="A0A8J7H895"/>
<proteinExistence type="predicted"/>
<dbReference type="Pfam" id="PF18988">
    <property type="entry name" value="DUF5721"/>
    <property type="match status" value="1"/>
</dbReference>
<organism evidence="1 2">
    <name type="scientific">Mobilitalea sibirica</name>
    <dbReference type="NCBI Taxonomy" id="1462919"/>
    <lineage>
        <taxon>Bacteria</taxon>
        <taxon>Bacillati</taxon>
        <taxon>Bacillota</taxon>
        <taxon>Clostridia</taxon>
        <taxon>Lachnospirales</taxon>
        <taxon>Lachnospiraceae</taxon>
        <taxon>Mobilitalea</taxon>
    </lineage>
</organism>